<keyword evidence="4" id="KW-1185">Reference proteome</keyword>
<reference evidence="3 4" key="1">
    <citation type="submission" date="2018-03" db="EMBL/GenBank/DDBJ databases">
        <title>Rhodobacter blasticus.</title>
        <authorList>
            <person name="Meyer T.E."/>
            <person name="Miller S."/>
            <person name="Lodha T."/>
            <person name="Gandham S."/>
            <person name="Chintalapati S."/>
            <person name="Chintalapati V.R."/>
        </authorList>
    </citation>
    <scope>NUCLEOTIDE SEQUENCE [LARGE SCALE GENOMIC DNA]</scope>
    <source>
        <strain evidence="3 4">DSM 2131</strain>
    </source>
</reference>
<gene>
    <name evidence="3" type="ORF">C5F44_14720</name>
</gene>
<evidence type="ECO:0000256" key="1">
    <source>
        <dbReference type="SAM" id="Phobius"/>
    </source>
</evidence>
<feature type="domain" description="DUF112" evidence="2">
    <location>
        <begin position="17"/>
        <end position="434"/>
    </location>
</feature>
<proteinExistence type="predicted"/>
<dbReference type="InterPro" id="IPR002823">
    <property type="entry name" value="DUF112_TM"/>
</dbReference>
<dbReference type="AlphaFoldDB" id="A0A2T4J5V7"/>
<feature type="transmembrane region" description="Helical" evidence="1">
    <location>
        <begin position="201"/>
        <end position="221"/>
    </location>
</feature>
<dbReference type="RefSeq" id="WP_107674306.1">
    <property type="nucleotide sequence ID" value="NZ_PZKE01000016.1"/>
</dbReference>
<dbReference type="EMBL" id="PZKE01000016">
    <property type="protein sequence ID" value="PTE13280.1"/>
    <property type="molecule type" value="Genomic_DNA"/>
</dbReference>
<accession>A0A2T4J5V7</accession>
<name>A0A2T4J5V7_FUSBL</name>
<comment type="caution">
    <text evidence="3">The sequence shown here is derived from an EMBL/GenBank/DDBJ whole genome shotgun (WGS) entry which is preliminary data.</text>
</comment>
<keyword evidence="1" id="KW-1133">Transmembrane helix</keyword>
<feature type="transmembrane region" description="Helical" evidence="1">
    <location>
        <begin position="317"/>
        <end position="340"/>
    </location>
</feature>
<feature type="transmembrane region" description="Helical" evidence="1">
    <location>
        <begin position="408"/>
        <end position="424"/>
    </location>
</feature>
<feature type="transmembrane region" description="Helical" evidence="1">
    <location>
        <begin position="17"/>
        <end position="41"/>
    </location>
</feature>
<protein>
    <recommendedName>
        <fullName evidence="2">DUF112 domain-containing protein</fullName>
    </recommendedName>
</protein>
<evidence type="ECO:0000313" key="4">
    <source>
        <dbReference type="Proteomes" id="UP000241362"/>
    </source>
</evidence>
<feature type="transmembrane region" description="Helical" evidence="1">
    <location>
        <begin position="381"/>
        <end position="402"/>
    </location>
</feature>
<evidence type="ECO:0000313" key="3">
    <source>
        <dbReference type="EMBL" id="PTE13280.1"/>
    </source>
</evidence>
<organism evidence="3 4">
    <name type="scientific">Fuscovulum blasticum DSM 2131</name>
    <dbReference type="NCBI Taxonomy" id="1188250"/>
    <lineage>
        <taxon>Bacteria</taxon>
        <taxon>Pseudomonadati</taxon>
        <taxon>Pseudomonadota</taxon>
        <taxon>Alphaproteobacteria</taxon>
        <taxon>Rhodobacterales</taxon>
        <taxon>Paracoccaceae</taxon>
        <taxon>Pseudogemmobacter</taxon>
    </lineage>
</organism>
<dbReference type="Pfam" id="PF01970">
    <property type="entry name" value="TctA"/>
    <property type="match status" value="1"/>
</dbReference>
<dbReference type="Proteomes" id="UP000241362">
    <property type="component" value="Unassembled WGS sequence"/>
</dbReference>
<feature type="transmembrane region" description="Helical" evidence="1">
    <location>
        <begin position="352"/>
        <end position="374"/>
    </location>
</feature>
<feature type="transmembrane region" description="Helical" evidence="1">
    <location>
        <begin position="73"/>
        <end position="92"/>
    </location>
</feature>
<keyword evidence="1" id="KW-0812">Transmembrane</keyword>
<feature type="non-terminal residue" evidence="3">
    <location>
        <position position="439"/>
    </location>
</feature>
<keyword evidence="1" id="KW-0472">Membrane</keyword>
<dbReference type="PANTHER" id="PTHR35342:SF5">
    <property type="entry name" value="TRICARBOXYLIC TRANSPORT PROTEIN"/>
    <property type="match status" value="1"/>
</dbReference>
<sequence>MDALLIALGALMEPARLLLLVAGVVFGLVIGVIPGIGGLFGLTILIPLTYTLDPVAAFALLLGMASVTTTSDTIPAVLIGVPGTVGAAATVVDGHQLAKQGQAARALGAAYSASLIGGLFGALLLALALPVMRPLVLLLNFADLFAITAFGLTLVAMLAGRDPLKGMVAALVGALVAFAGLDPYEGVARWTFGEVYLWDGVPTAIVFLGLFAVPELAGLLAQGRIQAAGAPTDPGGLRRGIGDTLRNLPLVLRSGGLGALLGAVPGIGVTVIEWVAYGDAARRPGKGPAFGEGNIRGVIAPESANNAKEGGSLLPTLAFGIPGSAPMALLLGAFTLHGLVPGPDLLRDEAPFVVSLVLTIALANLIGAGLCLMLTRPLARLALVPAPVLVPVALAFVVLGAFQTTRDPRDFAVLLVFSALGLAMKRYGWSRPALTLGLV</sequence>
<feature type="transmembrane region" description="Helical" evidence="1">
    <location>
        <begin position="48"/>
        <end position="67"/>
    </location>
</feature>
<evidence type="ECO:0000259" key="2">
    <source>
        <dbReference type="Pfam" id="PF01970"/>
    </source>
</evidence>
<dbReference type="PANTHER" id="PTHR35342">
    <property type="entry name" value="TRICARBOXYLIC TRANSPORT PROTEIN"/>
    <property type="match status" value="1"/>
</dbReference>
<feature type="transmembrane region" description="Helical" evidence="1">
    <location>
        <begin position="104"/>
        <end position="129"/>
    </location>
</feature>
<feature type="transmembrane region" description="Helical" evidence="1">
    <location>
        <begin position="164"/>
        <end position="181"/>
    </location>
</feature>
<feature type="transmembrane region" description="Helical" evidence="1">
    <location>
        <begin position="135"/>
        <end position="157"/>
    </location>
</feature>